<protein>
    <submittedName>
        <fullName evidence="1">Uncharacterized protein</fullName>
    </submittedName>
</protein>
<sequence length="451" mass="47320">MRASNSQTGVATLLALSHLTQAVHLHQVVEYPVKRVAGSSENAVSVSINNEQWLYTVEISIGTPPQKTLVQVDTGSAYLWVNANCTAAPTEFGGQELCKTVPLYDPEDSSSAEGPIGSRTLGYGSGDVVNGAIVDMYEDVVRVGNATVKTQKFGVASNSRGLPIGIMGLAPPLNGTFGKQEPYSLFLDSMARDSVIASRAFGVSLGGASDSEGSLIFGGLDRGKFSGSLKKTSIVESRDNGTRFTINLSSIGADAGNSTKKQYSIKDTNVLLDTGHTATRLNKDLAEQIHADLGAELNEELGVYLVDCKVRDHAGGITFGFGGSDDEKIITVPFHELIYTSQGLCAVAVEPTKEGEQQILGDSFLRAAYVVFDWDNKNVHIAQAANCGSDIVDITSGPNAVPSVSGKCSSNSTTTGLSPAPTGQVSSAGQLQTQLLGLFAVVLTGFVLTMV</sequence>
<reference evidence="1" key="1">
    <citation type="submission" date="2022-08" db="EMBL/GenBank/DDBJ databases">
        <title>Genome Sequence of Fusarium decemcellulare.</title>
        <authorList>
            <person name="Buettner E."/>
        </authorList>
    </citation>
    <scope>NUCLEOTIDE SEQUENCE</scope>
    <source>
        <strain evidence="1">Babe19</strain>
    </source>
</reference>
<keyword evidence="2" id="KW-1185">Reference proteome</keyword>
<dbReference type="Proteomes" id="UP001148629">
    <property type="component" value="Unassembled WGS sequence"/>
</dbReference>
<name>A0ACC1SD54_9HYPO</name>
<evidence type="ECO:0000313" key="2">
    <source>
        <dbReference type="Proteomes" id="UP001148629"/>
    </source>
</evidence>
<gene>
    <name evidence="1" type="ORF">NM208_g6391</name>
</gene>
<evidence type="ECO:0000313" key="1">
    <source>
        <dbReference type="EMBL" id="KAJ3537249.1"/>
    </source>
</evidence>
<accession>A0ACC1SD54</accession>
<dbReference type="EMBL" id="JANRMS010000591">
    <property type="protein sequence ID" value="KAJ3537249.1"/>
    <property type="molecule type" value="Genomic_DNA"/>
</dbReference>
<comment type="caution">
    <text evidence="1">The sequence shown here is derived from an EMBL/GenBank/DDBJ whole genome shotgun (WGS) entry which is preliminary data.</text>
</comment>
<organism evidence="1 2">
    <name type="scientific">Fusarium decemcellulare</name>
    <dbReference type="NCBI Taxonomy" id="57161"/>
    <lineage>
        <taxon>Eukaryota</taxon>
        <taxon>Fungi</taxon>
        <taxon>Dikarya</taxon>
        <taxon>Ascomycota</taxon>
        <taxon>Pezizomycotina</taxon>
        <taxon>Sordariomycetes</taxon>
        <taxon>Hypocreomycetidae</taxon>
        <taxon>Hypocreales</taxon>
        <taxon>Nectriaceae</taxon>
        <taxon>Fusarium</taxon>
        <taxon>Fusarium decemcellulare species complex</taxon>
    </lineage>
</organism>
<proteinExistence type="predicted"/>